<dbReference type="SUPFAM" id="SSF48264">
    <property type="entry name" value="Cytochrome P450"/>
    <property type="match status" value="1"/>
</dbReference>
<keyword evidence="2" id="KW-0812">Transmembrane</keyword>
<keyword evidence="1" id="KW-0479">Metal-binding</keyword>
<keyword evidence="2" id="KW-1133">Transmembrane helix</keyword>
<dbReference type="HOGENOM" id="CLU_001570_5_11_1"/>
<proteinExistence type="predicted"/>
<dbReference type="Gene3D" id="1.10.630.10">
    <property type="entry name" value="Cytochrome P450"/>
    <property type="match status" value="1"/>
</dbReference>
<keyword evidence="2" id="KW-0472">Membrane</keyword>
<dbReference type="GO" id="GO:0004497">
    <property type="term" value="F:monooxygenase activity"/>
    <property type="evidence" value="ECO:0007669"/>
    <property type="project" value="InterPro"/>
</dbReference>
<dbReference type="InterPro" id="IPR002401">
    <property type="entry name" value="Cyt_P450_E_grp-I"/>
</dbReference>
<accession>A0A093VQZ3</accession>
<dbReference type="GO" id="GO:0005506">
    <property type="term" value="F:iron ion binding"/>
    <property type="evidence" value="ECO:0007669"/>
    <property type="project" value="InterPro"/>
</dbReference>
<organism evidence="3">
    <name type="scientific">Talaromyces marneffei PM1</name>
    <dbReference type="NCBI Taxonomy" id="1077442"/>
    <lineage>
        <taxon>Eukaryota</taxon>
        <taxon>Fungi</taxon>
        <taxon>Dikarya</taxon>
        <taxon>Ascomycota</taxon>
        <taxon>Pezizomycotina</taxon>
        <taxon>Eurotiomycetes</taxon>
        <taxon>Eurotiomycetidae</taxon>
        <taxon>Eurotiales</taxon>
        <taxon>Trichocomaceae</taxon>
        <taxon>Talaromyces</taxon>
        <taxon>Talaromyces sect. Talaromyces</taxon>
    </lineage>
</organism>
<comment type="caution">
    <text evidence="3">The sequence shown here is derived from an EMBL/GenBank/DDBJ whole genome shotgun (WGS) entry which is preliminary data.</text>
</comment>
<sequence>MVSWTLVAGITAISTVKWAPKYSLSASYTLTTIAFILIAWTARFVYVSILYPEFFTRLRQIPTPRNRSWLYGNTGSFDLRFPVELVREWKKTIPNPGLLRYYVVGNQERLVALSPKAIGDLLVNNSYDFIRPEIARVQLSKVTGEGLLVAEGDVHKVQRKSLMPSFSYRHIKDLYPLFWTKAIQMTNEIEKGIKSSKTGEDVIKTSSWASRAMLDIIGLAGFDYDFNTVGNSDNELARRYESMILSPAGLQRIVGFVCLFIIGFKYYFRIPSPHNKIINDAMRFIRGTALEHLIKKKKRLQEDTENVDVDILSVAMRNGSFTDELLVDQMITFLGAGHETTASAFQWAVYVLSKYPEIQTRLREELRKSLPNIPLGELTDIKEIKDESGNVKAAFSELFTSIDGNNNTNIPYLWAFINEVLRFHPSAPFTSRQALRDTTLGGHFIPKGTQILISPEITNKDTDLWGPDAETFNLDRWLNIDTATNKATSYNNSGGARSNYANMTFIHGPRACIGQGFARAELAIFVAVFVYRFEFELKDPQKQLEVRRMITQAPTDGVIIKVRRAT</sequence>
<dbReference type="GO" id="GO:0020037">
    <property type="term" value="F:heme binding"/>
    <property type="evidence" value="ECO:0007669"/>
    <property type="project" value="InterPro"/>
</dbReference>
<dbReference type="InterPro" id="IPR001128">
    <property type="entry name" value="Cyt_P450"/>
</dbReference>
<dbReference type="PRINTS" id="PR00463">
    <property type="entry name" value="EP450I"/>
</dbReference>
<dbReference type="Pfam" id="PF00067">
    <property type="entry name" value="p450"/>
    <property type="match status" value="1"/>
</dbReference>
<keyword evidence="1" id="KW-0349">Heme</keyword>
<protein>
    <submittedName>
        <fullName evidence="3">Cytochrome P450</fullName>
    </submittedName>
</protein>
<dbReference type="CDD" id="cd11069">
    <property type="entry name" value="CYP_FUM15-like"/>
    <property type="match status" value="1"/>
</dbReference>
<dbReference type="AlphaFoldDB" id="A0A093VQZ3"/>
<evidence type="ECO:0000313" key="3">
    <source>
        <dbReference type="EMBL" id="KFX52429.1"/>
    </source>
</evidence>
<keyword evidence="1" id="KW-0408">Iron</keyword>
<dbReference type="PRINTS" id="PR00385">
    <property type="entry name" value="P450"/>
</dbReference>
<dbReference type="EMBL" id="JPOX01000003">
    <property type="protein sequence ID" value="KFX52429.1"/>
    <property type="molecule type" value="Genomic_DNA"/>
</dbReference>
<reference evidence="3" key="1">
    <citation type="journal article" date="2014" name="PLoS Genet.">
        <title>Signature Gene Expression Reveals Novel Clues to the Molecular Mechanisms of Dimorphic Transition in Penicillium marneffei.</title>
        <authorList>
            <person name="Yang E."/>
            <person name="Wang G."/>
            <person name="Cai J."/>
            <person name="Woo P.C."/>
            <person name="Lau S.K."/>
            <person name="Yuen K.-Y."/>
            <person name="Chow W.-N."/>
            <person name="Lin X."/>
        </authorList>
    </citation>
    <scope>NUCLEOTIDE SEQUENCE [LARGE SCALE GENOMIC DNA]</scope>
    <source>
        <strain evidence="3">PM1</strain>
    </source>
</reference>
<evidence type="ECO:0000256" key="2">
    <source>
        <dbReference type="SAM" id="Phobius"/>
    </source>
</evidence>
<dbReference type="InterPro" id="IPR036396">
    <property type="entry name" value="Cyt_P450_sf"/>
</dbReference>
<dbReference type="PANTHER" id="PTHR24305">
    <property type="entry name" value="CYTOCHROME P450"/>
    <property type="match status" value="1"/>
</dbReference>
<dbReference type="SMR" id="A0A093VQZ3"/>
<dbReference type="PANTHER" id="PTHR24305:SF227">
    <property type="entry name" value="P450, PUTATIVE (EUROFUNG)-RELATED"/>
    <property type="match status" value="1"/>
</dbReference>
<gene>
    <name evidence="3" type="ORF">GQ26_0032960</name>
</gene>
<feature type="binding site" description="axial binding residue" evidence="1">
    <location>
        <position position="512"/>
    </location>
    <ligand>
        <name>heme</name>
        <dbReference type="ChEBI" id="CHEBI:30413"/>
    </ligand>
    <ligandPart>
        <name>Fe</name>
        <dbReference type="ChEBI" id="CHEBI:18248"/>
    </ligandPart>
</feature>
<name>A0A093VQZ3_TALMA</name>
<feature type="transmembrane region" description="Helical" evidence="2">
    <location>
        <begin position="28"/>
        <end position="51"/>
    </location>
</feature>
<dbReference type="InterPro" id="IPR050121">
    <property type="entry name" value="Cytochrome_P450_monoxygenase"/>
</dbReference>
<dbReference type="eggNOG" id="KOG0157">
    <property type="taxonomic scope" value="Eukaryota"/>
</dbReference>
<dbReference type="GO" id="GO:0016705">
    <property type="term" value="F:oxidoreductase activity, acting on paired donors, with incorporation or reduction of molecular oxygen"/>
    <property type="evidence" value="ECO:0007669"/>
    <property type="project" value="InterPro"/>
</dbReference>
<feature type="transmembrane region" description="Helical" evidence="2">
    <location>
        <begin position="249"/>
        <end position="268"/>
    </location>
</feature>
<dbReference type="FunFam" id="1.10.630.10:FF:000051">
    <property type="entry name" value="Cytochrome P450 monooxygenase (Fum15)"/>
    <property type="match status" value="1"/>
</dbReference>
<comment type="cofactor">
    <cofactor evidence="1">
        <name>heme</name>
        <dbReference type="ChEBI" id="CHEBI:30413"/>
    </cofactor>
</comment>
<evidence type="ECO:0000256" key="1">
    <source>
        <dbReference type="PIRSR" id="PIRSR602401-1"/>
    </source>
</evidence>